<dbReference type="PANTHER" id="PTHR33908:SF11">
    <property type="entry name" value="MEMBRANE PROTEIN"/>
    <property type="match status" value="1"/>
</dbReference>
<evidence type="ECO:0000256" key="1">
    <source>
        <dbReference type="ARBA" id="ARBA00004651"/>
    </source>
</evidence>
<feature type="transmembrane region" description="Helical" evidence="8">
    <location>
        <begin position="136"/>
        <end position="155"/>
    </location>
</feature>
<evidence type="ECO:0000256" key="6">
    <source>
        <dbReference type="ARBA" id="ARBA00022989"/>
    </source>
</evidence>
<keyword evidence="2" id="KW-1003">Cell membrane</keyword>
<organism evidence="9 10">
    <name type="scientific">Fulvivirga sedimenti</name>
    <dbReference type="NCBI Taxonomy" id="2879465"/>
    <lineage>
        <taxon>Bacteria</taxon>
        <taxon>Pseudomonadati</taxon>
        <taxon>Bacteroidota</taxon>
        <taxon>Cytophagia</taxon>
        <taxon>Cytophagales</taxon>
        <taxon>Fulvivirgaceae</taxon>
        <taxon>Fulvivirga</taxon>
    </lineage>
</organism>
<dbReference type="PANTHER" id="PTHR33908">
    <property type="entry name" value="MANNOSYLTRANSFERASE YKCB-RELATED"/>
    <property type="match status" value="1"/>
</dbReference>
<keyword evidence="3" id="KW-0328">Glycosyltransferase</keyword>
<evidence type="ECO:0000256" key="5">
    <source>
        <dbReference type="ARBA" id="ARBA00022692"/>
    </source>
</evidence>
<name>A0A9X1L1U1_9BACT</name>
<keyword evidence="5 8" id="KW-0812">Transmembrane</keyword>
<evidence type="ECO:0000256" key="8">
    <source>
        <dbReference type="SAM" id="Phobius"/>
    </source>
</evidence>
<keyword evidence="6 8" id="KW-1133">Transmembrane helix</keyword>
<sequence length="502" mass="57356">MQLTSHKFFLPFLLILFFLGSYYYTFDPKIAQLGDNASYYMLGKALSQGEGYVNISKINKTPNNHYPPGYPAILGVVMLFSSDIITLKLLNGLFLLGSVLVLFALVNRLSSSHLLAFITASAMLGNFHIQQYSSLLMSEVPFMFFSLLCLLFISRSGSTDSLRDKNFWFAIALAVVSYYIRSLGIALIAGAVFYYLMEKHWRKAGATALASFAGVLPWFLRSQHLGGGSYARQLQLINPYRPELGTADFGDYLTRITENFSRYVSVEIPYSIFPGTRPDYTASGDTGSWILGIAIIAITVYGIILLPKFRWLILGYLLSTFGILMLWPDVWVGVRFMIPVIPLILTGLFFGLYTIFSRFFRQANKNFHPAWLVIPLLFMVAPLGELHDQARLPLHPAWQNYYAMAEWLRKNEKPDVVVSCGKPALFYLYSGTYTMRYAFEDEPDKLIRDLEEQQVDYVVLDQVYGNTMRYLLPAIKQYPERFEQIVYAKNPDTFLLKFRRLN</sequence>
<evidence type="ECO:0000256" key="4">
    <source>
        <dbReference type="ARBA" id="ARBA00022679"/>
    </source>
</evidence>
<feature type="transmembrane region" description="Helical" evidence="8">
    <location>
        <begin position="167"/>
        <end position="197"/>
    </location>
</feature>
<reference evidence="9" key="1">
    <citation type="submission" date="2021-09" db="EMBL/GenBank/DDBJ databases">
        <title>Fulvivirga sp. isolated from coastal sediment.</title>
        <authorList>
            <person name="Yu H."/>
        </authorList>
    </citation>
    <scope>NUCLEOTIDE SEQUENCE</scope>
    <source>
        <strain evidence="9">1062</strain>
    </source>
</reference>
<evidence type="ECO:0008006" key="11">
    <source>
        <dbReference type="Google" id="ProtNLM"/>
    </source>
</evidence>
<evidence type="ECO:0000256" key="3">
    <source>
        <dbReference type="ARBA" id="ARBA00022676"/>
    </source>
</evidence>
<feature type="transmembrane region" description="Helical" evidence="8">
    <location>
        <begin position="112"/>
        <end position="129"/>
    </location>
</feature>
<comment type="caution">
    <text evidence="9">The sequence shown here is derived from an EMBL/GenBank/DDBJ whole genome shotgun (WGS) entry which is preliminary data.</text>
</comment>
<accession>A0A9X1L1U1</accession>
<protein>
    <recommendedName>
        <fullName evidence="11">Glycosyltransferase RgtA/B/C/D-like domain-containing protein</fullName>
    </recommendedName>
</protein>
<feature type="transmembrane region" description="Helical" evidence="8">
    <location>
        <begin position="367"/>
        <end position="384"/>
    </location>
</feature>
<feature type="transmembrane region" description="Helical" evidence="8">
    <location>
        <begin position="89"/>
        <end position="106"/>
    </location>
</feature>
<dbReference type="Proteomes" id="UP001139409">
    <property type="component" value="Unassembled WGS sequence"/>
</dbReference>
<evidence type="ECO:0000256" key="2">
    <source>
        <dbReference type="ARBA" id="ARBA00022475"/>
    </source>
</evidence>
<evidence type="ECO:0000313" key="10">
    <source>
        <dbReference type="Proteomes" id="UP001139409"/>
    </source>
</evidence>
<keyword evidence="10" id="KW-1185">Reference proteome</keyword>
<feature type="transmembrane region" description="Helical" evidence="8">
    <location>
        <begin position="6"/>
        <end position="24"/>
    </location>
</feature>
<feature type="transmembrane region" description="Helical" evidence="8">
    <location>
        <begin position="311"/>
        <end position="330"/>
    </location>
</feature>
<dbReference type="AlphaFoldDB" id="A0A9X1L1U1"/>
<dbReference type="EMBL" id="JAIXNE010000006">
    <property type="protein sequence ID" value="MCA6078587.1"/>
    <property type="molecule type" value="Genomic_DNA"/>
</dbReference>
<dbReference type="InterPro" id="IPR050297">
    <property type="entry name" value="LipidA_mod_glycosyltrf_83"/>
</dbReference>
<proteinExistence type="predicted"/>
<evidence type="ECO:0000256" key="7">
    <source>
        <dbReference type="ARBA" id="ARBA00023136"/>
    </source>
</evidence>
<evidence type="ECO:0000313" key="9">
    <source>
        <dbReference type="EMBL" id="MCA6078587.1"/>
    </source>
</evidence>
<gene>
    <name evidence="9" type="ORF">LDX50_27180</name>
</gene>
<dbReference type="GO" id="GO:0005886">
    <property type="term" value="C:plasma membrane"/>
    <property type="evidence" value="ECO:0007669"/>
    <property type="project" value="UniProtKB-SubCell"/>
</dbReference>
<dbReference type="RefSeq" id="WP_225699443.1">
    <property type="nucleotide sequence ID" value="NZ_JAIXNE010000006.1"/>
</dbReference>
<feature type="transmembrane region" description="Helical" evidence="8">
    <location>
        <begin position="286"/>
        <end position="304"/>
    </location>
</feature>
<dbReference type="GO" id="GO:0016763">
    <property type="term" value="F:pentosyltransferase activity"/>
    <property type="evidence" value="ECO:0007669"/>
    <property type="project" value="TreeGrafter"/>
</dbReference>
<keyword evidence="7 8" id="KW-0472">Membrane</keyword>
<keyword evidence="4" id="KW-0808">Transferase</keyword>
<dbReference type="GO" id="GO:0009103">
    <property type="term" value="P:lipopolysaccharide biosynthetic process"/>
    <property type="evidence" value="ECO:0007669"/>
    <property type="project" value="UniProtKB-ARBA"/>
</dbReference>
<comment type="subcellular location">
    <subcellularLocation>
        <location evidence="1">Cell membrane</location>
        <topology evidence="1">Multi-pass membrane protein</topology>
    </subcellularLocation>
</comment>
<feature type="transmembrane region" description="Helical" evidence="8">
    <location>
        <begin position="336"/>
        <end position="355"/>
    </location>
</feature>